<dbReference type="RefSeq" id="WP_328959977.1">
    <property type="nucleotide sequence ID" value="NZ_CP108090.1"/>
</dbReference>
<organism evidence="2 3">
    <name type="scientific">Streptomyces virginiae</name>
    <name type="common">Streptomyces cinnamonensis</name>
    <dbReference type="NCBI Taxonomy" id="1961"/>
    <lineage>
        <taxon>Bacteria</taxon>
        <taxon>Bacillati</taxon>
        <taxon>Actinomycetota</taxon>
        <taxon>Actinomycetes</taxon>
        <taxon>Kitasatosporales</taxon>
        <taxon>Streptomycetaceae</taxon>
        <taxon>Streptomyces</taxon>
    </lineage>
</organism>
<keyword evidence="3" id="KW-1185">Reference proteome</keyword>
<sequence>MAGVDDRFRPVEAGGGVRLGRQHLVQFQEKVAAMIDAKRAGETVERPSPCPSRPAWSTSRRPCAPTNEDLSGLPKDDLYKMAAADIPGCSHMTRDDLVKALSPSRT</sequence>
<gene>
    <name evidence="2" type="ORF">OG517_02680</name>
</gene>
<reference evidence="2" key="1">
    <citation type="submission" date="2022-10" db="EMBL/GenBank/DDBJ databases">
        <title>The complete genomes of actinobacterial strains from the NBC collection.</title>
        <authorList>
            <person name="Joergensen T.S."/>
            <person name="Alvarez Arevalo M."/>
            <person name="Sterndorff E.B."/>
            <person name="Faurdal D."/>
            <person name="Vuksanovic O."/>
            <person name="Mourched A.-S."/>
            <person name="Charusanti P."/>
            <person name="Shaw S."/>
            <person name="Blin K."/>
            <person name="Weber T."/>
        </authorList>
    </citation>
    <scope>NUCLEOTIDE SEQUENCE</scope>
    <source>
        <strain evidence="2">NBC_00248</strain>
    </source>
</reference>
<feature type="region of interest" description="Disordered" evidence="1">
    <location>
        <begin position="38"/>
        <end position="70"/>
    </location>
</feature>
<evidence type="ECO:0000256" key="1">
    <source>
        <dbReference type="SAM" id="MobiDB-lite"/>
    </source>
</evidence>
<dbReference type="Proteomes" id="UP001432039">
    <property type="component" value="Chromosome"/>
</dbReference>
<proteinExistence type="predicted"/>
<name>A0ABZ1T3I0_STRVG</name>
<evidence type="ECO:0000313" key="2">
    <source>
        <dbReference type="EMBL" id="WUQ10424.1"/>
    </source>
</evidence>
<accession>A0ABZ1T3I0</accession>
<protein>
    <recommendedName>
        <fullName evidence="4">Rho termination factor N-terminal domain-containing protein</fullName>
    </recommendedName>
</protein>
<evidence type="ECO:0008006" key="4">
    <source>
        <dbReference type="Google" id="ProtNLM"/>
    </source>
</evidence>
<evidence type="ECO:0000313" key="3">
    <source>
        <dbReference type="Proteomes" id="UP001432039"/>
    </source>
</evidence>
<dbReference type="EMBL" id="CP108090">
    <property type="protein sequence ID" value="WUQ10424.1"/>
    <property type="molecule type" value="Genomic_DNA"/>
</dbReference>